<dbReference type="PaxDb" id="547559-Nmag_0984"/>
<dbReference type="OrthoDB" id="213081at2157"/>
<evidence type="ECO:0000256" key="1">
    <source>
        <dbReference type="SAM" id="MobiDB-lite"/>
    </source>
</evidence>
<gene>
    <name evidence="2" type="ordered locus">Nmag_0984</name>
    <name evidence="3" type="ORF">C500_17446</name>
</gene>
<name>D3SQT0_NATMM</name>
<dbReference type="InterPro" id="IPR043899">
    <property type="entry name" value="DUF5789"/>
</dbReference>
<dbReference type="AlphaFoldDB" id="D3SQT0"/>
<dbReference type="Pfam" id="PF19102">
    <property type="entry name" value="DUF5789"/>
    <property type="match status" value="1"/>
</dbReference>
<dbReference type="Proteomes" id="UP000001879">
    <property type="component" value="Chromosome"/>
</dbReference>
<reference evidence="2 4" key="2">
    <citation type="journal article" date="2012" name="BMC Genomics">
        <title>A comparative genomics perspective on the genetic content of the alkaliphilic haloarchaeon Natrialba magadii ATCC 43099T.</title>
        <authorList>
            <person name="Siddaramappa S."/>
            <person name="Challacombe J.F."/>
            <person name="Decastro R.E."/>
            <person name="Pfeiffer F."/>
            <person name="Sastre D.E."/>
            <person name="Gimenez M.I."/>
            <person name="Paggi R.A."/>
            <person name="Detter J.C."/>
            <person name="Davenport K.W."/>
            <person name="Goodwin L.A."/>
            <person name="Kyrpides N."/>
            <person name="Tapia R."/>
            <person name="Pitluck S."/>
            <person name="Lucas S."/>
            <person name="Woyke T."/>
            <person name="Maupin-Furlow J.A."/>
        </authorList>
    </citation>
    <scope>NUCLEOTIDE SEQUENCE [LARGE SCALE GENOMIC DNA]</scope>
    <source>
        <strain evidence="2">ATCC 43099</strain>
        <strain evidence="4">ATCC 43099 / DSM 3394 / CCM 3739 / CIP 104546 / IAM 13178 / JCM 8861 / NBRC 102185 / NCIMB 2190 / MS3</strain>
    </source>
</reference>
<feature type="region of interest" description="Disordered" evidence="1">
    <location>
        <begin position="1"/>
        <end position="90"/>
    </location>
</feature>
<reference evidence="2" key="4">
    <citation type="submission" date="2016-09" db="EMBL/GenBank/DDBJ databases">
        <authorList>
            <person name="Pfeiffer F."/>
        </authorList>
    </citation>
    <scope>NUCLEOTIDE SEQUENCE</scope>
    <source>
        <strain evidence="2">ATCC 43099</strain>
    </source>
</reference>
<feature type="compositionally biased region" description="Polar residues" evidence="1">
    <location>
        <begin position="142"/>
        <end position="153"/>
    </location>
</feature>
<evidence type="ECO:0000313" key="4">
    <source>
        <dbReference type="Proteomes" id="UP000001879"/>
    </source>
</evidence>
<evidence type="ECO:0000313" key="2">
    <source>
        <dbReference type="EMBL" id="ADD04568.1"/>
    </source>
</evidence>
<protein>
    <recommendedName>
        <fullName evidence="6">DUF2795 domain-containing protein</fullName>
    </recommendedName>
</protein>
<dbReference type="EMBL" id="AOHS01000056">
    <property type="protein sequence ID" value="ELY25225.1"/>
    <property type="molecule type" value="Genomic_DNA"/>
</dbReference>
<reference evidence="3 5" key="3">
    <citation type="journal article" date="2014" name="PLoS Genet.">
        <title>Phylogenetically driven sequencing of extremely halophilic archaea reveals strategies for static and dynamic osmo-response.</title>
        <authorList>
            <person name="Becker E.A."/>
            <person name="Seitzer P.M."/>
            <person name="Tritt A."/>
            <person name="Larsen D."/>
            <person name="Krusor M."/>
            <person name="Yao A.I."/>
            <person name="Wu D."/>
            <person name="Madern D."/>
            <person name="Eisen J.A."/>
            <person name="Darling A.E."/>
            <person name="Facciotti M.T."/>
        </authorList>
    </citation>
    <scope>NUCLEOTIDE SEQUENCE [LARGE SCALE GENOMIC DNA]</scope>
    <source>
        <strain evidence="5">ATCC 43099 / DSM 3394 / CCM 3739 / CIP 104546 / IAM 13178 / JCM 8861 / NBRC 102185 / NCIMB 2190 / MS3</strain>
        <strain evidence="3">MS-3</strain>
    </source>
</reference>
<accession>D3SQT0</accession>
<reference evidence="4" key="1">
    <citation type="submission" date="2010-02" db="EMBL/GenBank/DDBJ databases">
        <title>Complete sequence of chromosome of Natrialba magadii ATCC 43099.</title>
        <authorList>
            <consortium name="US DOE Joint Genome Institute"/>
            <person name="Lucas S."/>
            <person name="Copeland A."/>
            <person name="Lapidus A."/>
            <person name="Cheng J.-F."/>
            <person name="Bruce D."/>
            <person name="Goodwin L."/>
            <person name="Pitluck S."/>
            <person name="Davenport K."/>
            <person name="Saunders E."/>
            <person name="Detter J.C."/>
            <person name="Han C."/>
            <person name="Tapia R."/>
            <person name="Land M."/>
            <person name="Hauser L."/>
            <person name="Kyrpides N."/>
            <person name="Mikhailova N."/>
            <person name="De Castro R.E."/>
            <person name="Maupin-Furlow J.A."/>
            <person name="Woyke T."/>
        </authorList>
    </citation>
    <scope>NUCLEOTIDE SEQUENCE [LARGE SCALE GENOMIC DNA]</scope>
    <source>
        <strain evidence="4">ATCC 43099 / DSM 3394 / CCM 3739 / CIP 104546 / IAM 13178 / JCM 8861 / NBRC 102185 / NCIMB 2190 / MS3</strain>
    </source>
</reference>
<dbReference type="HOGENOM" id="CLU_133603_0_0_2"/>
<organism evidence="2 4">
    <name type="scientific">Natrialba magadii (strain ATCC 43099 / DSM 3394 / CCM 3739 / CIP 104546 / IAM 13178 / JCM 8861 / NBRC 102185 / NCIMB 2190 / MS3)</name>
    <name type="common">Natronobacterium magadii</name>
    <dbReference type="NCBI Taxonomy" id="547559"/>
    <lineage>
        <taxon>Archaea</taxon>
        <taxon>Methanobacteriati</taxon>
        <taxon>Methanobacteriota</taxon>
        <taxon>Stenosarchaea group</taxon>
        <taxon>Halobacteria</taxon>
        <taxon>Halobacteriales</taxon>
        <taxon>Natrialbaceae</taxon>
        <taxon>Natrialba</taxon>
    </lineage>
</organism>
<feature type="region of interest" description="Disordered" evidence="1">
    <location>
        <begin position="114"/>
        <end position="153"/>
    </location>
</feature>
<dbReference type="RefSeq" id="WP_004216795.1">
    <property type="nucleotide sequence ID" value="NC_013922.1"/>
</dbReference>
<proteinExistence type="predicted"/>
<feature type="compositionally biased region" description="Polar residues" evidence="1">
    <location>
        <begin position="19"/>
        <end position="28"/>
    </location>
</feature>
<feature type="compositionally biased region" description="Basic and acidic residues" evidence="1">
    <location>
        <begin position="32"/>
        <end position="44"/>
    </location>
</feature>
<keyword evidence="4" id="KW-1185">Reference proteome</keyword>
<dbReference type="eggNOG" id="arCOG03020">
    <property type="taxonomic scope" value="Archaea"/>
</dbReference>
<evidence type="ECO:0000313" key="3">
    <source>
        <dbReference type="EMBL" id="ELY25225.1"/>
    </source>
</evidence>
<dbReference type="KEGG" id="nmg:Nmag_0984"/>
<dbReference type="GeneID" id="8823815"/>
<sequence length="153" mass="16347">MSENGPGGNNESGANGSERASSPESNTEPEPDVDRVQDRAEQRKSQRANTTESVLEDVEQQLGELEYPVTGEEIATEYGSDPIDMPNETESLGSVFDRLANEEFESEAAAREAIYGEVTGEAGGRAEANPERDLDSLDDETQGSASDTGSESL</sequence>
<dbReference type="Proteomes" id="UP000011543">
    <property type="component" value="Unassembled WGS sequence"/>
</dbReference>
<evidence type="ECO:0008006" key="6">
    <source>
        <dbReference type="Google" id="ProtNLM"/>
    </source>
</evidence>
<dbReference type="EMBL" id="CP001932">
    <property type="protein sequence ID" value="ADD04568.1"/>
    <property type="molecule type" value="Genomic_DNA"/>
</dbReference>
<feature type="compositionally biased region" description="Gly residues" evidence="1">
    <location>
        <begin position="1"/>
        <end position="10"/>
    </location>
</feature>
<dbReference type="PATRIC" id="fig|547559.17.peg.3431"/>
<evidence type="ECO:0000313" key="5">
    <source>
        <dbReference type="Proteomes" id="UP000011543"/>
    </source>
</evidence>